<name>B8GQA4_THISH</name>
<evidence type="ECO:0000256" key="6">
    <source>
        <dbReference type="ARBA" id="ARBA00023163"/>
    </source>
</evidence>
<reference evidence="11 12" key="1">
    <citation type="journal article" date="2011" name="Stand. Genomic Sci.">
        <title>Complete genome sequence of 'Thioalkalivibrio sulfidophilus' HL-EbGr7.</title>
        <authorList>
            <person name="Muyzer G."/>
            <person name="Sorokin D.Y."/>
            <person name="Mavromatis K."/>
            <person name="Lapidus A."/>
            <person name="Clum A."/>
            <person name="Ivanova N."/>
            <person name="Pati A."/>
            <person name="d'Haeseleer P."/>
            <person name="Woyke T."/>
            <person name="Kyrpides N.C."/>
        </authorList>
    </citation>
    <scope>NUCLEOTIDE SEQUENCE [LARGE SCALE GENOMIC DNA]</scope>
    <source>
        <strain evidence="11 12">HL-EbGR7</strain>
    </source>
</reference>
<dbReference type="EMBL" id="CP001339">
    <property type="protein sequence ID" value="ACL72299.1"/>
    <property type="molecule type" value="Genomic_DNA"/>
</dbReference>
<sequence length="103" mass="10872">MSIDIKNLSQTQARATGDGRAVSDSRGSRGGEAGGSTSSRSSDDQVTLTDTARRLSDLTQTASAQPAVDSQRVAEIRQAIADGSYQVNAERVADKLMQTEDLL</sequence>
<dbReference type="HOGENOM" id="CLU_149304_0_4_6"/>
<evidence type="ECO:0000313" key="12">
    <source>
        <dbReference type="Proteomes" id="UP000002383"/>
    </source>
</evidence>
<proteinExistence type="inferred from homology"/>
<dbReference type="NCBIfam" id="TIGR03824">
    <property type="entry name" value="FlgM_jcvi"/>
    <property type="match status" value="1"/>
</dbReference>
<evidence type="ECO:0000256" key="1">
    <source>
        <dbReference type="ARBA" id="ARBA00005322"/>
    </source>
</evidence>
<dbReference type="InterPro" id="IPR031316">
    <property type="entry name" value="FlgM_C"/>
</dbReference>
<gene>
    <name evidence="11" type="ordered locus">Tgr7_1213</name>
</gene>
<dbReference type="InterPro" id="IPR035890">
    <property type="entry name" value="Anti-sigma-28_factor_FlgM_sf"/>
</dbReference>
<dbReference type="KEGG" id="tgr:Tgr7_1213"/>
<evidence type="ECO:0000256" key="2">
    <source>
        <dbReference type="ARBA" id="ARBA00017823"/>
    </source>
</evidence>
<dbReference type="eggNOG" id="COG2747">
    <property type="taxonomic scope" value="Bacteria"/>
</dbReference>
<evidence type="ECO:0000259" key="10">
    <source>
        <dbReference type="Pfam" id="PF04316"/>
    </source>
</evidence>
<dbReference type="STRING" id="396588.Tgr7_1213"/>
<keyword evidence="3" id="KW-0678">Repressor</keyword>
<dbReference type="AlphaFoldDB" id="B8GQA4"/>
<keyword evidence="4" id="KW-1005">Bacterial flagellum biogenesis</keyword>
<evidence type="ECO:0000256" key="4">
    <source>
        <dbReference type="ARBA" id="ARBA00022795"/>
    </source>
</evidence>
<evidence type="ECO:0000256" key="8">
    <source>
        <dbReference type="ARBA" id="ARBA00030117"/>
    </source>
</evidence>
<evidence type="ECO:0000256" key="3">
    <source>
        <dbReference type="ARBA" id="ARBA00022491"/>
    </source>
</evidence>
<evidence type="ECO:0000256" key="9">
    <source>
        <dbReference type="SAM" id="MobiDB-lite"/>
    </source>
</evidence>
<comment type="function">
    <text evidence="7">Responsible for the coupling of flagellin expression to flagellar assembly by preventing expression of the flagellin genes when a component of the middle class of proteins is defective. It negatively regulates flagellar genes by inhibiting the activity of FliA by directly binding to FliA.</text>
</comment>
<keyword evidence="5" id="KW-0805">Transcription regulation</keyword>
<organism evidence="11 12">
    <name type="scientific">Thioalkalivibrio sulfidiphilus (strain HL-EbGR7)</name>
    <dbReference type="NCBI Taxonomy" id="396588"/>
    <lineage>
        <taxon>Bacteria</taxon>
        <taxon>Pseudomonadati</taxon>
        <taxon>Pseudomonadota</taxon>
        <taxon>Gammaproteobacteria</taxon>
        <taxon>Chromatiales</taxon>
        <taxon>Ectothiorhodospiraceae</taxon>
        <taxon>Thioalkalivibrio</taxon>
    </lineage>
</organism>
<feature type="region of interest" description="Disordered" evidence="9">
    <location>
        <begin position="1"/>
        <end position="71"/>
    </location>
</feature>
<keyword evidence="12" id="KW-1185">Reference proteome</keyword>
<dbReference type="Proteomes" id="UP000002383">
    <property type="component" value="Chromosome"/>
</dbReference>
<evidence type="ECO:0000256" key="5">
    <source>
        <dbReference type="ARBA" id="ARBA00023015"/>
    </source>
</evidence>
<dbReference type="GO" id="GO:0044781">
    <property type="term" value="P:bacterial-type flagellum organization"/>
    <property type="evidence" value="ECO:0007669"/>
    <property type="project" value="UniProtKB-KW"/>
</dbReference>
<protein>
    <recommendedName>
        <fullName evidence="2">Negative regulator of flagellin synthesis</fullName>
    </recommendedName>
    <alternativeName>
        <fullName evidence="8">Anti-sigma-28 factor</fullName>
    </alternativeName>
</protein>
<evidence type="ECO:0000313" key="11">
    <source>
        <dbReference type="EMBL" id="ACL72299.1"/>
    </source>
</evidence>
<evidence type="ECO:0000256" key="7">
    <source>
        <dbReference type="ARBA" id="ARBA00024739"/>
    </source>
</evidence>
<dbReference type="SUPFAM" id="SSF101498">
    <property type="entry name" value="Anti-sigma factor FlgM"/>
    <property type="match status" value="1"/>
</dbReference>
<comment type="similarity">
    <text evidence="1">Belongs to the FlgM family.</text>
</comment>
<dbReference type="InterPro" id="IPR007412">
    <property type="entry name" value="FlgM"/>
</dbReference>
<dbReference type="OrthoDB" id="5738369at2"/>
<accession>B8GQA4</accession>
<dbReference type="GO" id="GO:0045892">
    <property type="term" value="P:negative regulation of DNA-templated transcription"/>
    <property type="evidence" value="ECO:0007669"/>
    <property type="project" value="InterPro"/>
</dbReference>
<dbReference type="Pfam" id="PF04316">
    <property type="entry name" value="FlgM"/>
    <property type="match status" value="1"/>
</dbReference>
<feature type="domain" description="Anti-sigma-28 factor FlgM C-terminal" evidence="10">
    <location>
        <begin position="44"/>
        <end position="98"/>
    </location>
</feature>
<keyword evidence="6" id="KW-0804">Transcription</keyword>